<dbReference type="AlphaFoldDB" id="A0A427XF07"/>
<dbReference type="EMBL" id="RSCE01000016">
    <property type="protein sequence ID" value="RSH77490.1"/>
    <property type="molecule type" value="Genomic_DNA"/>
</dbReference>
<gene>
    <name evidence="1" type="ORF">EHS24_003467</name>
</gene>
<comment type="caution">
    <text evidence="1">The sequence shown here is derived from an EMBL/GenBank/DDBJ whole genome shotgun (WGS) entry which is preliminary data.</text>
</comment>
<accession>A0A427XF07</accession>
<organism evidence="1 2">
    <name type="scientific">Apiotrichum porosum</name>
    <dbReference type="NCBI Taxonomy" id="105984"/>
    <lineage>
        <taxon>Eukaryota</taxon>
        <taxon>Fungi</taxon>
        <taxon>Dikarya</taxon>
        <taxon>Basidiomycota</taxon>
        <taxon>Agaricomycotina</taxon>
        <taxon>Tremellomycetes</taxon>
        <taxon>Trichosporonales</taxon>
        <taxon>Trichosporonaceae</taxon>
        <taxon>Apiotrichum</taxon>
    </lineage>
</organism>
<dbReference type="Proteomes" id="UP000279236">
    <property type="component" value="Unassembled WGS sequence"/>
</dbReference>
<dbReference type="RefSeq" id="XP_028472637.1">
    <property type="nucleotide sequence ID" value="XM_028619141.1"/>
</dbReference>
<dbReference type="GeneID" id="39588010"/>
<reference evidence="1 2" key="1">
    <citation type="submission" date="2018-11" db="EMBL/GenBank/DDBJ databases">
        <title>Genome sequence of Apiotrichum porosum DSM 27194.</title>
        <authorList>
            <person name="Aliyu H."/>
            <person name="Gorte O."/>
            <person name="Ochsenreither K."/>
        </authorList>
    </citation>
    <scope>NUCLEOTIDE SEQUENCE [LARGE SCALE GENOMIC DNA]</scope>
    <source>
        <strain evidence="1 2">DSM 27194</strain>
    </source>
</reference>
<protein>
    <submittedName>
        <fullName evidence="1">Uncharacterized protein</fullName>
    </submittedName>
</protein>
<name>A0A427XF07_9TREE</name>
<keyword evidence="2" id="KW-1185">Reference proteome</keyword>
<evidence type="ECO:0000313" key="2">
    <source>
        <dbReference type="Proteomes" id="UP000279236"/>
    </source>
</evidence>
<proteinExistence type="predicted"/>
<sequence length="846" mass="92843">MSASEPIVVDSDSDSDVSATLALLARLTPQVMIVDDPTPQIVLPGGHACIACHGPGGMFRLHPPIPEEEARKKLDEAIAVCYWMTVLLLTVKGLQDPSNAYDPGGPSRPEERTPFVDLPSMRSQQLFDIIFPPPTTLTTTLFLPARSLLFTSSPDTLVTMTCETHLLGAQWPEKVQSDNLVTTGKLSTLCSKQLEDLVGVPMATLMGSYVTFSQRPQWLKDEVASLTAAGHVPSFPLGVDNAACAFQSGYSTTSIGSRRRLERLNVTKTDPARASHWISVVSSAPDGWEQIAYYEAHNHSHRGDERTRFLSIGEIGNTIDLGVNPNSTARQVPGGNVKEFGSQQLDVIVNGPTASLAHKLALARRAIMVIAHKEGVRIDAVGVEFLYVSGFTRNVMEFVHSIMPSHPSQAMCQGLNKPFRMSLRYRPHRASSTDYYLEFDQGLWGVAMGDGDRLVTGSSPHAHDGRWLVRARHHHLKVHASSPPSWHEAGRQAKIHGYVVVNVMLVHIGGGNISFAFAADGVPFRAGEDGRATWDCPQLATEFRELLLRGDDPGFRAKLLRLRDLDIFQSGKVAPVRARVMSQAGKVERLRAVRYRDLGDAALQTLDSIRRPLGNAIVSTEHGGTTAKAKALSLIGSFEALRRTYIQLMDVYYESLPADKHDEINKVNITTKGQRPRTVLLSTALSMHIEVITGAIMPGRKFASGKGGAGGVPRDRVIKVTGWAATLKPTTVGKALERHRKWPRSRHQVDDRARPLGARRPQDVRRYRQLGHKPIAAPAPYVEPGKVKDARAKVKTVGEELRLLIGRRFQTEKGSAEREALVRLVDQKWVEFGVAKDAMKVIGSSP</sequence>
<evidence type="ECO:0000313" key="1">
    <source>
        <dbReference type="EMBL" id="RSH77490.1"/>
    </source>
</evidence>